<comment type="caution">
    <text evidence="1">The sequence shown here is derived from an EMBL/GenBank/DDBJ whole genome shotgun (WGS) entry which is preliminary data.</text>
</comment>
<reference evidence="1" key="1">
    <citation type="journal article" date="2015" name="Nature">
        <title>Complex archaea that bridge the gap between prokaryotes and eukaryotes.</title>
        <authorList>
            <person name="Spang A."/>
            <person name="Saw J.H."/>
            <person name="Jorgensen S.L."/>
            <person name="Zaremba-Niedzwiedzka K."/>
            <person name="Martijn J."/>
            <person name="Lind A.E."/>
            <person name="van Eijk R."/>
            <person name="Schleper C."/>
            <person name="Guy L."/>
            <person name="Ettema T.J."/>
        </authorList>
    </citation>
    <scope>NUCLEOTIDE SEQUENCE</scope>
</reference>
<evidence type="ECO:0000313" key="1">
    <source>
        <dbReference type="EMBL" id="KKM26343.1"/>
    </source>
</evidence>
<protein>
    <submittedName>
        <fullName evidence="1">Uncharacterized protein</fullName>
    </submittedName>
</protein>
<dbReference type="EMBL" id="LAZR01012533">
    <property type="protein sequence ID" value="KKM26343.1"/>
    <property type="molecule type" value="Genomic_DNA"/>
</dbReference>
<gene>
    <name evidence="1" type="ORF">LCGC14_1585760</name>
</gene>
<accession>A0A0F9KW43</accession>
<proteinExistence type="predicted"/>
<sequence length="95" mass="10439">MKDDPRKILLLNRVSIMNDKPNLPSADFSTHIHMSWPGFYDAVSHLSKENALILMFSTSVAYDNSGVLMNVGQSGVLNNPINFQGGSDDAPHSIH</sequence>
<name>A0A0F9KW43_9ZZZZ</name>
<organism evidence="1">
    <name type="scientific">marine sediment metagenome</name>
    <dbReference type="NCBI Taxonomy" id="412755"/>
    <lineage>
        <taxon>unclassified sequences</taxon>
        <taxon>metagenomes</taxon>
        <taxon>ecological metagenomes</taxon>
    </lineage>
</organism>
<dbReference type="AlphaFoldDB" id="A0A0F9KW43"/>